<dbReference type="GO" id="GO:0005886">
    <property type="term" value="C:plasma membrane"/>
    <property type="evidence" value="ECO:0007669"/>
    <property type="project" value="UniProtKB-SubCell"/>
</dbReference>
<dbReference type="RefSeq" id="WP_188614905.1">
    <property type="nucleotide sequence ID" value="NZ_BMJT01000006.1"/>
</dbReference>
<evidence type="ECO:0000313" key="11">
    <source>
        <dbReference type="EMBL" id="GGG25344.1"/>
    </source>
</evidence>
<evidence type="ECO:0000256" key="1">
    <source>
        <dbReference type="ARBA" id="ARBA00004141"/>
    </source>
</evidence>
<dbReference type="InterPro" id="IPR006669">
    <property type="entry name" value="MgtE_transporter"/>
</dbReference>
<dbReference type="GO" id="GO:0046872">
    <property type="term" value="F:metal ion binding"/>
    <property type="evidence" value="ECO:0007669"/>
    <property type="project" value="UniProtKB-KW"/>
</dbReference>
<feature type="transmembrane region" description="Helical" evidence="9">
    <location>
        <begin position="286"/>
        <end position="304"/>
    </location>
</feature>
<evidence type="ECO:0000256" key="5">
    <source>
        <dbReference type="ARBA" id="ARBA00022842"/>
    </source>
</evidence>
<keyword evidence="9" id="KW-1003">Cell membrane</keyword>
<dbReference type="SMART" id="SM00924">
    <property type="entry name" value="MgtE_N"/>
    <property type="match status" value="1"/>
</dbReference>
<evidence type="ECO:0000313" key="12">
    <source>
        <dbReference type="Proteomes" id="UP000616608"/>
    </source>
</evidence>
<dbReference type="Gene3D" id="1.10.357.20">
    <property type="entry name" value="SLC41 divalent cation transporters, integral membrane domain"/>
    <property type="match status" value="1"/>
</dbReference>
<dbReference type="Pfam" id="PF01769">
    <property type="entry name" value="MgtE"/>
    <property type="match status" value="1"/>
</dbReference>
<gene>
    <name evidence="11" type="primary">mgtE</name>
    <name evidence="11" type="ORF">GCM10007425_19920</name>
</gene>
<comment type="subcellular location">
    <subcellularLocation>
        <location evidence="9">Cell membrane</location>
        <topology evidence="9">Multi-pass membrane protein</topology>
    </subcellularLocation>
    <subcellularLocation>
        <location evidence="1">Membrane</location>
        <topology evidence="1">Multi-pass membrane protein</topology>
    </subcellularLocation>
</comment>
<keyword evidence="8" id="KW-0129">CBS domain</keyword>
<keyword evidence="6 9" id="KW-1133">Transmembrane helix</keyword>
<keyword evidence="7 9" id="KW-0472">Membrane</keyword>
<comment type="subunit">
    <text evidence="9">Homodimer.</text>
</comment>
<comment type="similarity">
    <text evidence="2 9">Belongs to the SLC41A transporter family.</text>
</comment>
<reference evidence="11" key="1">
    <citation type="journal article" date="2014" name="Int. J. Syst. Evol. Microbiol.">
        <title>Complete genome sequence of Corynebacterium casei LMG S-19264T (=DSM 44701T), isolated from a smear-ripened cheese.</title>
        <authorList>
            <consortium name="US DOE Joint Genome Institute (JGI-PGF)"/>
            <person name="Walter F."/>
            <person name="Albersmeier A."/>
            <person name="Kalinowski J."/>
            <person name="Ruckert C."/>
        </authorList>
    </citation>
    <scope>NUCLEOTIDE SEQUENCE</scope>
    <source>
        <strain evidence="11">CGMCC 1.15760</strain>
    </source>
</reference>
<evidence type="ECO:0000256" key="6">
    <source>
        <dbReference type="ARBA" id="ARBA00022989"/>
    </source>
</evidence>
<keyword evidence="5 9" id="KW-0460">Magnesium</keyword>
<protein>
    <recommendedName>
        <fullName evidence="9">Magnesium transporter MgtE</fullName>
    </recommendedName>
</protein>
<keyword evidence="4 9" id="KW-0812">Transmembrane</keyword>
<dbReference type="InterPro" id="IPR000644">
    <property type="entry name" value="CBS_dom"/>
</dbReference>
<sequence>MVTIKNWQEYSYYLALHLKNGEQVSFRAQFLTLHPNNQLAFIYMLNEHSREKLYRFITPTEFAEIFGRMEASEQQLVLEELEENYAKETVQALPTDEMVDFLSEFSISNRQTYLHKLDQSKRDKVKHMLGYGASTAGAIMTTEFITATPEQTTVEVLRHVRQQGEHAETIYYIYIVEQEQLCGVVSLKDILLESDAATMASIMQDKMITVESDTDQETVLHIVRDYDLLALPVVEQGKLVGIVTVDDVMDVYYEETEEDFGEMASVSGAIDLEVGTKKATQVRLTWLLRMLVISVIPFSLIYFYQQQLLILALFIPIIASIAGNVGTQALAASLRVKEQEGKAGFAKLLKRDSSSAIIIGCVSATIVAILSYVVQNDNKLALQIFSVTYGAVMLSSVIGTLMPYVFKDSAYVSSPAVTTYSDAITTALLIMVLSF</sequence>
<keyword evidence="12" id="KW-1185">Reference proteome</keyword>
<feature type="domain" description="CBS" evidence="10">
    <location>
        <begin position="140"/>
        <end position="201"/>
    </location>
</feature>
<feature type="transmembrane region" description="Helical" evidence="9">
    <location>
        <begin position="310"/>
        <end position="334"/>
    </location>
</feature>
<dbReference type="Pfam" id="PF03448">
    <property type="entry name" value="MgtE_N"/>
    <property type="match status" value="1"/>
</dbReference>
<dbReference type="SMART" id="SM00116">
    <property type="entry name" value="CBS"/>
    <property type="match status" value="2"/>
</dbReference>
<dbReference type="PANTHER" id="PTHR43773:SF1">
    <property type="entry name" value="MAGNESIUM TRANSPORTER MGTE"/>
    <property type="match status" value="1"/>
</dbReference>
<dbReference type="Gene3D" id="3.10.580.10">
    <property type="entry name" value="CBS-domain"/>
    <property type="match status" value="1"/>
</dbReference>
<evidence type="ECO:0000259" key="10">
    <source>
        <dbReference type="PROSITE" id="PS51371"/>
    </source>
</evidence>
<dbReference type="PROSITE" id="PS51371">
    <property type="entry name" value="CBS"/>
    <property type="match status" value="2"/>
</dbReference>
<organism evidence="11 12">
    <name type="scientific">Lysinibacillus alkalisoli</name>
    <dbReference type="NCBI Taxonomy" id="1911548"/>
    <lineage>
        <taxon>Bacteria</taxon>
        <taxon>Bacillati</taxon>
        <taxon>Bacillota</taxon>
        <taxon>Bacilli</taxon>
        <taxon>Bacillales</taxon>
        <taxon>Bacillaceae</taxon>
        <taxon>Lysinibacillus</taxon>
    </lineage>
</organism>
<evidence type="ECO:0000256" key="7">
    <source>
        <dbReference type="ARBA" id="ARBA00023136"/>
    </source>
</evidence>
<dbReference type="CDD" id="cd04606">
    <property type="entry name" value="CBS_pair_Mg_transporter"/>
    <property type="match status" value="1"/>
</dbReference>
<dbReference type="InterPro" id="IPR046342">
    <property type="entry name" value="CBS_dom_sf"/>
</dbReference>
<comment type="function">
    <text evidence="9">Acts as a magnesium transporter.</text>
</comment>
<feature type="transmembrane region" description="Helical" evidence="9">
    <location>
        <begin position="380"/>
        <end position="405"/>
    </location>
</feature>
<dbReference type="InterPro" id="IPR038076">
    <property type="entry name" value="MgtE_N_sf"/>
</dbReference>
<reference evidence="11" key="2">
    <citation type="submission" date="2020-09" db="EMBL/GenBank/DDBJ databases">
        <authorList>
            <person name="Sun Q."/>
            <person name="Zhou Y."/>
        </authorList>
    </citation>
    <scope>NUCLEOTIDE SEQUENCE</scope>
    <source>
        <strain evidence="11">CGMCC 1.15760</strain>
    </source>
</reference>
<dbReference type="NCBIfam" id="TIGR00400">
    <property type="entry name" value="mgtE"/>
    <property type="match status" value="1"/>
</dbReference>
<evidence type="ECO:0000256" key="2">
    <source>
        <dbReference type="ARBA" id="ARBA00009749"/>
    </source>
</evidence>
<dbReference type="Gene3D" id="1.25.60.10">
    <property type="entry name" value="MgtE N-terminal domain-like"/>
    <property type="match status" value="1"/>
</dbReference>
<feature type="transmembrane region" description="Helical" evidence="9">
    <location>
        <begin position="417"/>
        <end position="434"/>
    </location>
</feature>
<evidence type="ECO:0000256" key="9">
    <source>
        <dbReference type="RuleBase" id="RU362011"/>
    </source>
</evidence>
<proteinExistence type="inferred from homology"/>
<dbReference type="Pfam" id="PF00571">
    <property type="entry name" value="CBS"/>
    <property type="match status" value="2"/>
</dbReference>
<comment type="caution">
    <text evidence="11">The sequence shown here is derived from an EMBL/GenBank/DDBJ whole genome shotgun (WGS) entry which is preliminary data.</text>
</comment>
<dbReference type="SUPFAM" id="SSF161093">
    <property type="entry name" value="MgtE membrane domain-like"/>
    <property type="match status" value="1"/>
</dbReference>
<dbReference type="GO" id="GO:0015095">
    <property type="term" value="F:magnesium ion transmembrane transporter activity"/>
    <property type="evidence" value="ECO:0007669"/>
    <property type="project" value="UniProtKB-UniRule"/>
</dbReference>
<keyword evidence="9" id="KW-0479">Metal-binding</keyword>
<feature type="domain" description="CBS" evidence="10">
    <location>
        <begin position="203"/>
        <end position="258"/>
    </location>
</feature>
<evidence type="ECO:0000256" key="3">
    <source>
        <dbReference type="ARBA" id="ARBA00022448"/>
    </source>
</evidence>
<evidence type="ECO:0000256" key="4">
    <source>
        <dbReference type="ARBA" id="ARBA00022692"/>
    </source>
</evidence>
<name>A0A917G6D5_9BACI</name>
<dbReference type="InterPro" id="IPR006668">
    <property type="entry name" value="Mg_transptr_MgtE_intracell_dom"/>
</dbReference>
<dbReference type="Proteomes" id="UP000616608">
    <property type="component" value="Unassembled WGS sequence"/>
</dbReference>
<feature type="transmembrane region" description="Helical" evidence="9">
    <location>
        <begin position="355"/>
        <end position="374"/>
    </location>
</feature>
<dbReference type="InterPro" id="IPR006667">
    <property type="entry name" value="SLC41_membr_dom"/>
</dbReference>
<keyword evidence="3 9" id="KW-0813">Transport</keyword>
<dbReference type="PANTHER" id="PTHR43773">
    <property type="entry name" value="MAGNESIUM TRANSPORTER MGTE"/>
    <property type="match status" value="1"/>
</dbReference>
<dbReference type="SUPFAM" id="SSF54631">
    <property type="entry name" value="CBS-domain pair"/>
    <property type="match status" value="1"/>
</dbReference>
<dbReference type="EMBL" id="BMJT01000006">
    <property type="protein sequence ID" value="GGG25344.1"/>
    <property type="molecule type" value="Genomic_DNA"/>
</dbReference>
<dbReference type="InterPro" id="IPR036739">
    <property type="entry name" value="SLC41_membr_dom_sf"/>
</dbReference>
<dbReference type="SUPFAM" id="SSF158791">
    <property type="entry name" value="MgtE N-terminal domain-like"/>
    <property type="match status" value="1"/>
</dbReference>
<evidence type="ECO:0000256" key="8">
    <source>
        <dbReference type="PROSITE-ProRule" id="PRU00703"/>
    </source>
</evidence>
<accession>A0A917G6D5</accession>
<dbReference type="AlphaFoldDB" id="A0A917G6D5"/>